<accession>A0A4X1SY71</accession>
<evidence type="ECO:0000256" key="3">
    <source>
        <dbReference type="SAM" id="MobiDB-lite"/>
    </source>
</evidence>
<dbReference type="PANTHER" id="PTHR19368">
    <property type="entry name" value="XLR/SCP3/FAM9"/>
    <property type="match status" value="1"/>
</dbReference>
<dbReference type="Proteomes" id="UP000314985">
    <property type="component" value="Unassembled WGS sequence"/>
</dbReference>
<comment type="similarity">
    <text evidence="1">Belongs to the XLR/SYCP3 family.</text>
</comment>
<evidence type="ECO:0000256" key="1">
    <source>
        <dbReference type="ARBA" id="ARBA00010283"/>
    </source>
</evidence>
<dbReference type="InterPro" id="IPR051443">
    <property type="entry name" value="XLR/SYCP3"/>
</dbReference>
<dbReference type="InterPro" id="IPR006888">
    <property type="entry name" value="XLR/SYCP3/FAM9_dom"/>
</dbReference>
<dbReference type="Ensembl" id="ENSSSCT00070009628.1">
    <property type="protein sequence ID" value="ENSSSCP00070007906.1"/>
    <property type="gene ID" value="ENSSSCG00070005076.1"/>
</dbReference>
<reference evidence="6" key="1">
    <citation type="submission" date="2017-08" db="EMBL/GenBank/DDBJ databases">
        <title>USMARCv1.0.</title>
        <authorList>
            <person name="Hannum G.I."/>
            <person name="Koren S."/>
            <person name="Schroeder S.G."/>
            <person name="Chin S.C."/>
            <person name="Nonneman D.J."/>
            <person name="Becker S.A."/>
            <person name="Rosen B.D."/>
            <person name="Bickhart D.M."/>
            <person name="Putnam N.H."/>
            <person name="Green R.E."/>
            <person name="Tuggle C.K."/>
            <person name="Liu H."/>
            <person name="Rohrer G.A."/>
            <person name="Warr A."/>
            <person name="Hall R."/>
            <person name="Kim K."/>
            <person name="Hume D.A."/>
            <person name="Talbot R."/>
            <person name="Chow W."/>
            <person name="Howe K."/>
            <person name="Schwartz A.S."/>
            <person name="Watson M."/>
            <person name="Archibald A.L."/>
            <person name="Phillippy A.M."/>
            <person name="Smith T.P.L."/>
        </authorList>
    </citation>
    <scope>NUCLEOTIDE SEQUENCE [LARGE SCALE GENOMIC DNA]</scope>
</reference>
<evidence type="ECO:0000259" key="4">
    <source>
        <dbReference type="Pfam" id="PF04803"/>
    </source>
</evidence>
<proteinExistence type="inferred from homology"/>
<evidence type="ECO:0000256" key="2">
    <source>
        <dbReference type="SAM" id="Coils"/>
    </source>
</evidence>
<feature type="region of interest" description="Disordered" evidence="3">
    <location>
        <begin position="1"/>
        <end position="77"/>
    </location>
</feature>
<evidence type="ECO:0000313" key="6">
    <source>
        <dbReference type="Proteomes" id="UP000314985"/>
    </source>
</evidence>
<dbReference type="Pfam" id="PF04803">
    <property type="entry name" value="Cor1"/>
    <property type="match status" value="1"/>
</dbReference>
<sequence>HLAMAPAARRRLRKPVRAPPMEPRGMEVYDVEGQESRGPSGPEDVPEGTVSPDTFAERSTRVPRVTGSQSSTGKQGNPRALIAKRKKFEMNTKASIKTAKEKIDRVWKTQQEQRQNLHLEYSQQFQTLFREWDIDIQKAQEQEEKLANMFQEQRKSLQQARIVQNQRLKKIQNLYEQFLKSMEELEKDHDRLLTDEQNEVRQEMAKLQDKIMVETVSSVYLVLRMLREFPSWRSG</sequence>
<organism evidence="5 6">
    <name type="scientific">Sus scrofa</name>
    <name type="common">Pig</name>
    <dbReference type="NCBI Taxonomy" id="9823"/>
    <lineage>
        <taxon>Eukaryota</taxon>
        <taxon>Metazoa</taxon>
        <taxon>Chordata</taxon>
        <taxon>Craniata</taxon>
        <taxon>Vertebrata</taxon>
        <taxon>Euteleostomi</taxon>
        <taxon>Mammalia</taxon>
        <taxon>Eutheria</taxon>
        <taxon>Laurasiatheria</taxon>
        <taxon>Artiodactyla</taxon>
        <taxon>Suina</taxon>
        <taxon>Suidae</taxon>
        <taxon>Sus</taxon>
    </lineage>
</organism>
<evidence type="ECO:0000313" key="5">
    <source>
        <dbReference type="Ensembl" id="ENSSSCP00070007906.1"/>
    </source>
</evidence>
<keyword evidence="2" id="KW-0175">Coiled coil</keyword>
<dbReference type="AlphaFoldDB" id="A0A4X1SY71"/>
<dbReference type="PANTHER" id="PTHR19368:SF18">
    <property type="entry name" value="XLR_SYCP3_FAM9 DOMAIN-CONTAINING PROTEIN"/>
    <property type="match status" value="1"/>
</dbReference>
<feature type="compositionally biased region" description="Polar residues" evidence="3">
    <location>
        <begin position="66"/>
        <end position="75"/>
    </location>
</feature>
<feature type="coiled-coil region" evidence="2">
    <location>
        <begin position="136"/>
        <end position="202"/>
    </location>
</feature>
<reference evidence="5" key="2">
    <citation type="submission" date="2025-08" db="UniProtKB">
        <authorList>
            <consortium name="Ensembl"/>
        </authorList>
    </citation>
    <scope>IDENTIFICATION</scope>
</reference>
<protein>
    <recommendedName>
        <fullName evidence="4">XLR/SYCP3/FAM9 domain-containing protein</fullName>
    </recommendedName>
</protein>
<name>A0A4X1SY71_PIG</name>
<feature type="domain" description="XLR/SYCP3/FAM9" evidence="4">
    <location>
        <begin position="80"/>
        <end position="210"/>
    </location>
</feature>